<feature type="transmembrane region" description="Helical" evidence="5">
    <location>
        <begin position="20"/>
        <end position="39"/>
    </location>
</feature>
<reference evidence="7" key="1">
    <citation type="submission" date="2011-05" db="EMBL/GenBank/DDBJ databases">
        <authorList>
            <person name="Richards S.R."/>
            <person name="Qu J."/>
            <person name="Jiang H."/>
            <person name="Jhangiani S.N."/>
            <person name="Agravi P."/>
            <person name="Goodspeed R."/>
            <person name="Gross S."/>
            <person name="Mandapat C."/>
            <person name="Jackson L."/>
            <person name="Mathew T."/>
            <person name="Pu L."/>
            <person name="Thornton R."/>
            <person name="Saada N."/>
            <person name="Wilczek-Boney K.B."/>
            <person name="Lee S."/>
            <person name="Kovar C."/>
            <person name="Wu Y."/>
            <person name="Scherer S.E."/>
            <person name="Worley K.C."/>
            <person name="Muzny D.M."/>
            <person name="Gibbs R."/>
        </authorList>
    </citation>
    <scope>NUCLEOTIDE SEQUENCE</scope>
    <source>
        <strain evidence="7">Brora</strain>
    </source>
</reference>
<keyword evidence="7" id="KW-1185">Reference proteome</keyword>
<evidence type="ECO:0000313" key="7">
    <source>
        <dbReference type="Proteomes" id="UP000014500"/>
    </source>
</evidence>
<evidence type="ECO:0000256" key="3">
    <source>
        <dbReference type="ARBA" id="ARBA00022989"/>
    </source>
</evidence>
<evidence type="ECO:0000256" key="5">
    <source>
        <dbReference type="SAM" id="Phobius"/>
    </source>
</evidence>
<dbReference type="InterPro" id="IPR036259">
    <property type="entry name" value="MFS_trans_sf"/>
</dbReference>
<reference evidence="6" key="2">
    <citation type="submission" date="2015-02" db="UniProtKB">
        <authorList>
            <consortium name="EnsemblMetazoa"/>
        </authorList>
    </citation>
    <scope>IDENTIFICATION</scope>
</reference>
<feature type="transmembrane region" description="Helical" evidence="5">
    <location>
        <begin position="239"/>
        <end position="257"/>
    </location>
</feature>
<dbReference type="OMA" id="MATSPIN"/>
<dbReference type="EMBL" id="JH431646">
    <property type="status" value="NOT_ANNOTATED_CDS"/>
    <property type="molecule type" value="Genomic_DNA"/>
</dbReference>
<feature type="transmembrane region" description="Helical" evidence="5">
    <location>
        <begin position="361"/>
        <end position="384"/>
    </location>
</feature>
<dbReference type="EnsemblMetazoa" id="SMAR005893-RA">
    <property type="protein sequence ID" value="SMAR005893-PA"/>
    <property type="gene ID" value="SMAR005893"/>
</dbReference>
<evidence type="ECO:0008006" key="8">
    <source>
        <dbReference type="Google" id="ProtNLM"/>
    </source>
</evidence>
<feature type="transmembrane region" description="Helical" evidence="5">
    <location>
        <begin position="212"/>
        <end position="233"/>
    </location>
</feature>
<feature type="transmembrane region" description="Helical" evidence="5">
    <location>
        <begin position="327"/>
        <end position="349"/>
    </location>
</feature>
<feature type="transmembrane region" description="Helical" evidence="5">
    <location>
        <begin position="420"/>
        <end position="443"/>
    </location>
</feature>
<dbReference type="GO" id="GO:0016020">
    <property type="term" value="C:membrane"/>
    <property type="evidence" value="ECO:0007669"/>
    <property type="project" value="UniProtKB-SubCell"/>
</dbReference>
<protein>
    <recommendedName>
        <fullName evidence="8">Major facilitator superfamily (MFS) profile domain-containing protein</fullName>
    </recommendedName>
</protein>
<keyword evidence="4 5" id="KW-0472">Membrane</keyword>
<evidence type="ECO:0000256" key="2">
    <source>
        <dbReference type="ARBA" id="ARBA00022692"/>
    </source>
</evidence>
<feature type="transmembrane region" description="Helical" evidence="5">
    <location>
        <begin position="122"/>
        <end position="142"/>
    </location>
</feature>
<keyword evidence="2 5" id="KW-0812">Transmembrane</keyword>
<dbReference type="Pfam" id="PF07690">
    <property type="entry name" value="MFS_1"/>
    <property type="match status" value="1"/>
</dbReference>
<name>T1IXG1_STRMM</name>
<dbReference type="Proteomes" id="UP000014500">
    <property type="component" value="Unassembled WGS sequence"/>
</dbReference>
<keyword evidence="3 5" id="KW-1133">Transmembrane helix</keyword>
<proteinExistence type="predicted"/>
<feature type="transmembrane region" description="Helical" evidence="5">
    <location>
        <begin position="391"/>
        <end position="408"/>
    </location>
</feature>
<evidence type="ECO:0000256" key="1">
    <source>
        <dbReference type="ARBA" id="ARBA00004141"/>
    </source>
</evidence>
<sequence length="470" mass="52762">MVDTFDDCLLELGNPGRFRLLLYGLLLLNMCMVGPNFFLTLYTGYVPKHHCRLSPNSTFFLNESIPLIKVHGHYELDKCHLWVDPKNTTLGTTECLYGWEYEVEDGEWFVSTEFDLVCHQRYILSLGLSMQYTGIMIGGIIFGMLSDNIGRRKSCILAMLGHSLFSIALAFTRSAVAYFSCAFMLGLFIQGLHSCSYTMCTELFHPRQRTMIGVIIGLPWSLCIPIVAGIFWAVRSWNYVQLILGILSLVGVAYVYIPESLRWHIARGNIEQMWEISQRFARFNKMKLRPTLYDDYVKISAKMVNVEKSSALKLLKQLFTSPRLRKYTIIMGITYFTSNAIYFALGLAIPKLGDDGSINYLPVSIAILGNACLTMSFGGLGLYISELFPTLLRSVGLGFCVTLGRIGSMSSPQILLLDMIWELLPITCLTTLGITSAVLILLLPETNNKPLPDSVADANKLDRTNTNKTS</sequence>
<dbReference type="Gene3D" id="1.20.1250.20">
    <property type="entry name" value="MFS general substrate transporter like domains"/>
    <property type="match status" value="2"/>
</dbReference>
<feature type="transmembrane region" description="Helical" evidence="5">
    <location>
        <begin position="177"/>
        <end position="200"/>
    </location>
</feature>
<dbReference type="AlphaFoldDB" id="T1IXG1"/>
<accession>T1IXG1</accession>
<dbReference type="SUPFAM" id="SSF103473">
    <property type="entry name" value="MFS general substrate transporter"/>
    <property type="match status" value="1"/>
</dbReference>
<comment type="subcellular location">
    <subcellularLocation>
        <location evidence="1">Membrane</location>
        <topology evidence="1">Multi-pass membrane protein</topology>
    </subcellularLocation>
</comment>
<dbReference type="GO" id="GO:0022857">
    <property type="term" value="F:transmembrane transporter activity"/>
    <property type="evidence" value="ECO:0007669"/>
    <property type="project" value="InterPro"/>
</dbReference>
<dbReference type="InterPro" id="IPR011701">
    <property type="entry name" value="MFS"/>
</dbReference>
<dbReference type="PhylomeDB" id="T1IXG1"/>
<evidence type="ECO:0000313" key="6">
    <source>
        <dbReference type="EnsemblMetazoa" id="SMAR005893-PA"/>
    </source>
</evidence>
<dbReference type="PANTHER" id="PTHR24064">
    <property type="entry name" value="SOLUTE CARRIER FAMILY 22 MEMBER"/>
    <property type="match status" value="1"/>
</dbReference>
<dbReference type="HOGENOM" id="CLU_001265_33_4_1"/>
<dbReference type="eggNOG" id="KOG0255">
    <property type="taxonomic scope" value="Eukaryota"/>
</dbReference>
<dbReference type="STRING" id="126957.T1IXG1"/>
<evidence type="ECO:0000256" key="4">
    <source>
        <dbReference type="ARBA" id="ARBA00023136"/>
    </source>
</evidence>
<organism evidence="6 7">
    <name type="scientific">Strigamia maritima</name>
    <name type="common">European centipede</name>
    <name type="synonym">Geophilus maritimus</name>
    <dbReference type="NCBI Taxonomy" id="126957"/>
    <lineage>
        <taxon>Eukaryota</taxon>
        <taxon>Metazoa</taxon>
        <taxon>Ecdysozoa</taxon>
        <taxon>Arthropoda</taxon>
        <taxon>Myriapoda</taxon>
        <taxon>Chilopoda</taxon>
        <taxon>Pleurostigmophora</taxon>
        <taxon>Geophilomorpha</taxon>
        <taxon>Linotaeniidae</taxon>
        <taxon>Strigamia</taxon>
    </lineage>
</organism>